<feature type="compositionally biased region" description="Basic and acidic residues" evidence="26">
    <location>
        <begin position="136"/>
        <end position="153"/>
    </location>
</feature>
<evidence type="ECO:0000256" key="1">
    <source>
        <dbReference type="ARBA" id="ARBA00001917"/>
    </source>
</evidence>
<feature type="region of interest" description="Disordered" evidence="26">
    <location>
        <begin position="134"/>
        <end position="167"/>
    </location>
</feature>
<evidence type="ECO:0000256" key="14">
    <source>
        <dbReference type="ARBA" id="ARBA00022771"/>
    </source>
</evidence>
<evidence type="ECO:0000313" key="29">
    <source>
        <dbReference type="Proteomes" id="UP000241462"/>
    </source>
</evidence>
<dbReference type="Pfam" id="PF01207">
    <property type="entry name" value="Dus"/>
    <property type="match status" value="2"/>
</dbReference>
<keyword evidence="14" id="KW-0863">Zinc-finger</keyword>
<dbReference type="AlphaFoldDB" id="A0A2T2ZUX8"/>
<comment type="cofactor">
    <cofactor evidence="1">
        <name>FMN</name>
        <dbReference type="ChEBI" id="CHEBI:58210"/>
    </cofactor>
</comment>
<evidence type="ECO:0000313" key="28">
    <source>
        <dbReference type="EMBL" id="PSR77364.1"/>
    </source>
</evidence>
<dbReference type="InterPro" id="IPR018517">
    <property type="entry name" value="tRNA_hU_synthase_CS"/>
</dbReference>
<name>A0A2T2ZUX8_9PEZI</name>
<feature type="compositionally biased region" description="Low complexity" evidence="26">
    <location>
        <begin position="1"/>
        <end position="10"/>
    </location>
</feature>
<evidence type="ECO:0000256" key="16">
    <source>
        <dbReference type="ARBA" id="ARBA00022857"/>
    </source>
</evidence>
<evidence type="ECO:0000256" key="18">
    <source>
        <dbReference type="ARBA" id="ARBA00023027"/>
    </source>
</evidence>
<feature type="compositionally biased region" description="Polar residues" evidence="26">
    <location>
        <begin position="56"/>
        <end position="69"/>
    </location>
</feature>
<evidence type="ECO:0000256" key="11">
    <source>
        <dbReference type="ARBA" id="ARBA00022694"/>
    </source>
</evidence>
<dbReference type="GO" id="GO:0006397">
    <property type="term" value="P:mRNA processing"/>
    <property type="evidence" value="ECO:0007669"/>
    <property type="project" value="UniProtKB-KW"/>
</dbReference>
<accession>A0A2T2ZUX8</accession>
<evidence type="ECO:0000256" key="6">
    <source>
        <dbReference type="ARBA" id="ARBA00022143"/>
    </source>
</evidence>
<dbReference type="OrthoDB" id="259935at2759"/>
<gene>
    <name evidence="28" type="ORF">BD289DRAFT_486511</name>
</gene>
<evidence type="ECO:0000256" key="20">
    <source>
        <dbReference type="ARBA" id="ARBA00031322"/>
    </source>
</evidence>
<evidence type="ECO:0000256" key="25">
    <source>
        <dbReference type="ARBA" id="ARBA00049513"/>
    </source>
</evidence>
<comment type="function">
    <text evidence="21">Catalyzes the synthesis of dihydrouridine, a modified base found in the D-loop of most tRNAs. Specifically modifies U47 in cytoplasmic tRNAs. Catalyzes the synthesis of dihydrouridine in some mRNAs, thereby affecting their translation.</text>
</comment>
<dbReference type="Gene3D" id="3.20.20.70">
    <property type="entry name" value="Aldolase class I"/>
    <property type="match status" value="1"/>
</dbReference>
<evidence type="ECO:0000256" key="22">
    <source>
        <dbReference type="ARBA" id="ARBA00048266"/>
    </source>
</evidence>
<dbReference type="GO" id="GO:0003723">
    <property type="term" value="F:RNA binding"/>
    <property type="evidence" value="ECO:0007669"/>
    <property type="project" value="TreeGrafter"/>
</dbReference>
<reference evidence="28 29" key="1">
    <citation type="journal article" date="2018" name="Mycol. Prog.">
        <title>Coniella lustricola, a new species from submerged detritus.</title>
        <authorList>
            <person name="Raudabaugh D.B."/>
            <person name="Iturriaga T."/>
            <person name="Carver A."/>
            <person name="Mondo S."/>
            <person name="Pangilinan J."/>
            <person name="Lipzen A."/>
            <person name="He G."/>
            <person name="Amirebrahimi M."/>
            <person name="Grigoriev I.V."/>
            <person name="Miller A.N."/>
        </authorList>
    </citation>
    <scope>NUCLEOTIDE SEQUENCE [LARGE SCALE GENOMIC DNA]</scope>
    <source>
        <strain evidence="28 29">B22-T-1</strain>
    </source>
</reference>
<dbReference type="EMBL" id="KZ678658">
    <property type="protein sequence ID" value="PSR77364.1"/>
    <property type="molecule type" value="Genomic_DNA"/>
</dbReference>
<dbReference type="InterPro" id="IPR035587">
    <property type="entry name" value="DUS-like_FMN-bd"/>
</dbReference>
<evidence type="ECO:0000256" key="17">
    <source>
        <dbReference type="ARBA" id="ARBA00023002"/>
    </source>
</evidence>
<keyword evidence="17" id="KW-0560">Oxidoreductase</keyword>
<keyword evidence="12" id="KW-0479">Metal-binding</keyword>
<feature type="domain" description="DUS-like FMN-binding" evidence="27">
    <location>
        <begin position="610"/>
        <end position="655"/>
    </location>
</feature>
<evidence type="ECO:0000256" key="9">
    <source>
        <dbReference type="ARBA" id="ARBA00022643"/>
    </source>
</evidence>
<dbReference type="InParanoid" id="A0A2T2ZUX8"/>
<dbReference type="FunCoup" id="A0A2T2ZUX8">
    <property type="interactions" value="874"/>
</dbReference>
<sequence length="772" mass="85529">MDPSASSAPAAAPPPTQPSQDNQHGTKRQLDEQINTDAGAKRPRTDAQDAVPDAPSNANGGVVTESNGVAESARQLAAESKQNESVKEVQAKTIVDAPVAETRGLPKGTAPIKQEYLVKVANRIVEADGAVDDDAAEAKTTDSRDRGGDAGGDKKKKRKGLNEKRDFGRSQDAKGLCYSRATFNENSPGECRFERDGKRCNVHHNIREYLAEGRRPDLEVFSGQCPIYEVSGDCPMGWKCLFVKSHSEEVTHEDGTKELVLLKDPSRKKTIIPGEESFPGTVNNVPTQRKIELSRKKYDFSKSQAYVQWLEKDSEIMQKIFNSKQAEGVSKTHDQKVQEYRAAFIEPPLKPAEKRRVYFGRETPVLAPLTTQGNLPFRRLCVEMGAGLTYSEMAVGLHVLQGQKHEWALLKAHESETRPPRFENPSAAPSGYDNSRDLKFAAQIAANQPWVALKTTQALVESLPHLRLIDINCGCPIDMVFKSGAGSALLDAPAKLERMIRGMNTVSGEVPITCKLRLGVRDGKPTAQKTIERLAFGESETSNAMGAPGCAAITLHGRSRQQRYRSDADWGYIANCAAMIQQYKKEKAALTDTVRAPDDSTLPNGGKMFFIGNGDCYSHVDYFDHIDNARVDTVMIARGALIKPWIFEEIEKGQYLDKSASERLSYIEKFSRYGIECWGSDEMGIGATRKFLLEYLSFTHRYVPIGLLEHLPPKINDRPPAYRGRDDLETLLASNNFKDWIKISEMFLGPAPDGFKFEPKHKSNAYEVEAEG</sequence>
<dbReference type="Pfam" id="PF25585">
    <property type="entry name" value="zf-CCCH_DUS3L"/>
    <property type="match status" value="1"/>
</dbReference>
<proteinExistence type="inferred from homology"/>
<evidence type="ECO:0000256" key="8">
    <source>
        <dbReference type="ARBA" id="ARBA00022630"/>
    </source>
</evidence>
<evidence type="ECO:0000256" key="5">
    <source>
        <dbReference type="ARBA" id="ARBA00012376"/>
    </source>
</evidence>
<dbReference type="Proteomes" id="UP000241462">
    <property type="component" value="Unassembled WGS sequence"/>
</dbReference>
<keyword evidence="15" id="KW-0862">Zinc</keyword>
<evidence type="ECO:0000259" key="27">
    <source>
        <dbReference type="Pfam" id="PF01207"/>
    </source>
</evidence>
<dbReference type="PANTHER" id="PTHR45846">
    <property type="entry name" value="TRNA-DIHYDROURIDINE(47) SYNTHASE [NAD(P)(+)]-LIKE"/>
    <property type="match status" value="1"/>
</dbReference>
<comment type="similarity">
    <text evidence="4">Belongs to the Dus family. Dus3 subfamily.</text>
</comment>
<keyword evidence="13" id="KW-0677">Repeat</keyword>
<evidence type="ECO:0000256" key="12">
    <source>
        <dbReference type="ARBA" id="ARBA00022723"/>
    </source>
</evidence>
<evidence type="ECO:0000256" key="3">
    <source>
        <dbReference type="ARBA" id="ARBA00004496"/>
    </source>
</evidence>
<keyword evidence="9" id="KW-0288">FMN</keyword>
<dbReference type="PANTHER" id="PTHR45846:SF1">
    <property type="entry name" value="TRNA-DIHYDROURIDINE(47) SYNTHASE [NAD(P)(+)]-LIKE"/>
    <property type="match status" value="1"/>
</dbReference>
<evidence type="ECO:0000256" key="4">
    <source>
        <dbReference type="ARBA" id="ARBA00005451"/>
    </source>
</evidence>
<comment type="catalytic activity">
    <reaction evidence="22">
        <text>5,6-dihydrouridine(47) in tRNA + NAD(+) = uridine(47) in tRNA + NADH + H(+)</text>
        <dbReference type="Rhea" id="RHEA:53364"/>
        <dbReference type="Rhea" id="RHEA-COMP:13539"/>
        <dbReference type="Rhea" id="RHEA-COMP:13540"/>
        <dbReference type="ChEBI" id="CHEBI:15378"/>
        <dbReference type="ChEBI" id="CHEBI:57540"/>
        <dbReference type="ChEBI" id="CHEBI:57945"/>
        <dbReference type="ChEBI" id="CHEBI:65315"/>
        <dbReference type="ChEBI" id="CHEBI:74443"/>
        <dbReference type="EC" id="1.3.1.89"/>
    </reaction>
    <physiologicalReaction direction="right-to-left" evidence="22">
        <dbReference type="Rhea" id="RHEA:53366"/>
    </physiologicalReaction>
</comment>
<keyword evidence="16" id="KW-0521">NADP</keyword>
<evidence type="ECO:0000256" key="2">
    <source>
        <dbReference type="ARBA" id="ARBA00004123"/>
    </source>
</evidence>
<keyword evidence="10" id="KW-0507">mRNA processing</keyword>
<keyword evidence="11" id="KW-0819">tRNA processing</keyword>
<evidence type="ECO:0000256" key="7">
    <source>
        <dbReference type="ARBA" id="ARBA00022490"/>
    </source>
</evidence>
<dbReference type="FunFam" id="3.20.20.70:FF:000145">
    <property type="entry name" value="tRNA-dihydrouridine(47) synthase [NAD(P)(+)]"/>
    <property type="match status" value="1"/>
</dbReference>
<evidence type="ECO:0000256" key="19">
    <source>
        <dbReference type="ARBA" id="ARBA00023242"/>
    </source>
</evidence>
<dbReference type="GO" id="GO:0008270">
    <property type="term" value="F:zinc ion binding"/>
    <property type="evidence" value="ECO:0007669"/>
    <property type="project" value="UniProtKB-KW"/>
</dbReference>
<evidence type="ECO:0000256" key="26">
    <source>
        <dbReference type="SAM" id="MobiDB-lite"/>
    </source>
</evidence>
<dbReference type="GO" id="GO:0005737">
    <property type="term" value="C:cytoplasm"/>
    <property type="evidence" value="ECO:0007669"/>
    <property type="project" value="UniProtKB-SubCell"/>
</dbReference>
<feature type="region of interest" description="Disordered" evidence="26">
    <location>
        <begin position="1"/>
        <end position="89"/>
    </location>
</feature>
<dbReference type="InterPro" id="IPR013785">
    <property type="entry name" value="Aldolase_TIM"/>
</dbReference>
<keyword evidence="8" id="KW-0285">Flavoprotein</keyword>
<dbReference type="GO" id="GO:0102265">
    <property type="term" value="F:tRNA-dihydrouridine47 synthase activity"/>
    <property type="evidence" value="ECO:0007669"/>
    <property type="project" value="UniProtKB-EC"/>
</dbReference>
<dbReference type="GO" id="GO:0005634">
    <property type="term" value="C:nucleus"/>
    <property type="evidence" value="ECO:0007669"/>
    <property type="project" value="UniProtKB-SubCell"/>
</dbReference>
<keyword evidence="29" id="KW-1185">Reference proteome</keyword>
<dbReference type="SUPFAM" id="SSF51395">
    <property type="entry name" value="FMN-linked oxidoreductases"/>
    <property type="match status" value="1"/>
</dbReference>
<evidence type="ECO:0000256" key="24">
    <source>
        <dbReference type="ARBA" id="ARBA00049447"/>
    </source>
</evidence>
<dbReference type="CDD" id="cd02801">
    <property type="entry name" value="DUS_like_FMN"/>
    <property type="match status" value="1"/>
</dbReference>
<evidence type="ECO:0000256" key="21">
    <source>
        <dbReference type="ARBA" id="ARBA00045934"/>
    </source>
</evidence>
<keyword evidence="7" id="KW-0963">Cytoplasm</keyword>
<keyword evidence="19" id="KW-0539">Nucleus</keyword>
<dbReference type="STRING" id="2025994.A0A2T2ZUX8"/>
<evidence type="ECO:0000256" key="15">
    <source>
        <dbReference type="ARBA" id="ARBA00022833"/>
    </source>
</evidence>
<organism evidence="28 29">
    <name type="scientific">Coniella lustricola</name>
    <dbReference type="NCBI Taxonomy" id="2025994"/>
    <lineage>
        <taxon>Eukaryota</taxon>
        <taxon>Fungi</taxon>
        <taxon>Dikarya</taxon>
        <taxon>Ascomycota</taxon>
        <taxon>Pezizomycotina</taxon>
        <taxon>Sordariomycetes</taxon>
        <taxon>Sordariomycetidae</taxon>
        <taxon>Diaporthales</taxon>
        <taxon>Schizoparmaceae</taxon>
        <taxon>Coniella</taxon>
    </lineage>
</organism>
<protein>
    <recommendedName>
        <fullName evidence="6">tRNA-dihydrouridine(47) synthase [NAD(P)(+)]</fullName>
        <ecNumber evidence="5">1.3.1.89</ecNumber>
    </recommendedName>
    <alternativeName>
        <fullName evidence="20">tRNA-dihydrouridine synthase 3</fullName>
    </alternativeName>
</protein>
<feature type="domain" description="DUS-like FMN-binding" evidence="27">
    <location>
        <begin position="366"/>
        <end position="575"/>
    </location>
</feature>
<evidence type="ECO:0000256" key="13">
    <source>
        <dbReference type="ARBA" id="ARBA00022737"/>
    </source>
</evidence>
<evidence type="ECO:0000256" key="23">
    <source>
        <dbReference type="ARBA" id="ARBA00048342"/>
    </source>
</evidence>
<evidence type="ECO:0000256" key="10">
    <source>
        <dbReference type="ARBA" id="ARBA00022664"/>
    </source>
</evidence>
<dbReference type="EC" id="1.3.1.89" evidence="5"/>
<dbReference type="PROSITE" id="PS01136">
    <property type="entry name" value="UPF0034"/>
    <property type="match status" value="1"/>
</dbReference>
<comment type="catalytic activity">
    <reaction evidence="25">
        <text>5,6-dihydrouridine(47) in tRNA + NADP(+) = uridine(47) in tRNA + NADPH + H(+)</text>
        <dbReference type="Rhea" id="RHEA:53360"/>
        <dbReference type="Rhea" id="RHEA-COMP:13539"/>
        <dbReference type="Rhea" id="RHEA-COMP:13540"/>
        <dbReference type="ChEBI" id="CHEBI:15378"/>
        <dbReference type="ChEBI" id="CHEBI:57783"/>
        <dbReference type="ChEBI" id="CHEBI:58349"/>
        <dbReference type="ChEBI" id="CHEBI:65315"/>
        <dbReference type="ChEBI" id="CHEBI:74443"/>
        <dbReference type="EC" id="1.3.1.89"/>
    </reaction>
    <physiologicalReaction direction="right-to-left" evidence="25">
        <dbReference type="Rhea" id="RHEA:53362"/>
    </physiologicalReaction>
</comment>
<comment type="subcellular location">
    <subcellularLocation>
        <location evidence="3">Cytoplasm</location>
    </subcellularLocation>
    <subcellularLocation>
        <location evidence="2">Nucleus</location>
    </subcellularLocation>
</comment>
<keyword evidence="18" id="KW-0520">NAD</keyword>
<dbReference type="GO" id="GO:0050660">
    <property type="term" value="F:flavin adenine dinucleotide binding"/>
    <property type="evidence" value="ECO:0007669"/>
    <property type="project" value="InterPro"/>
</dbReference>
<comment type="catalytic activity">
    <reaction evidence="24">
        <text>a 5,6-dihydrouridine in mRNA + NADP(+) = a uridine in mRNA + NADPH + H(+)</text>
        <dbReference type="Rhea" id="RHEA:69855"/>
        <dbReference type="Rhea" id="RHEA-COMP:14658"/>
        <dbReference type="Rhea" id="RHEA-COMP:17789"/>
        <dbReference type="ChEBI" id="CHEBI:15378"/>
        <dbReference type="ChEBI" id="CHEBI:57783"/>
        <dbReference type="ChEBI" id="CHEBI:58349"/>
        <dbReference type="ChEBI" id="CHEBI:65315"/>
        <dbReference type="ChEBI" id="CHEBI:74443"/>
    </reaction>
    <physiologicalReaction direction="right-to-left" evidence="24">
        <dbReference type="Rhea" id="RHEA:69857"/>
    </physiologicalReaction>
</comment>
<comment type="catalytic activity">
    <reaction evidence="23">
        <text>a 5,6-dihydrouridine in mRNA + NAD(+) = a uridine in mRNA + NADH + H(+)</text>
        <dbReference type="Rhea" id="RHEA:69851"/>
        <dbReference type="Rhea" id="RHEA-COMP:14658"/>
        <dbReference type="Rhea" id="RHEA-COMP:17789"/>
        <dbReference type="ChEBI" id="CHEBI:15378"/>
        <dbReference type="ChEBI" id="CHEBI:57540"/>
        <dbReference type="ChEBI" id="CHEBI:57945"/>
        <dbReference type="ChEBI" id="CHEBI:65315"/>
        <dbReference type="ChEBI" id="CHEBI:74443"/>
    </reaction>
    <physiologicalReaction direction="right-to-left" evidence="23">
        <dbReference type="Rhea" id="RHEA:69853"/>
    </physiologicalReaction>
</comment>